<name>A0A914W6A4_9BILA</name>
<sequence>MRCFSAGSASGGRRPLPTTAPSPRYALFHPHRSSFSLPLVRPLQFAFFTDFFLFVHSFSELILSNMSVADTTAIAMAATDVACTSQIALISPAISHSNHSSYQSSTNYQPRKRRLTTSSSNMG</sequence>
<dbReference type="WBParaSite" id="PSAMB.scaffold335size56070.g4892.t1">
    <property type="protein sequence ID" value="PSAMB.scaffold335size56070.g4892.t1"/>
    <property type="gene ID" value="PSAMB.scaffold335size56070.g4892"/>
</dbReference>
<accession>A0A914W6A4</accession>
<reference evidence="3" key="1">
    <citation type="submission" date="2022-11" db="UniProtKB">
        <authorList>
            <consortium name="WormBaseParasite"/>
        </authorList>
    </citation>
    <scope>IDENTIFICATION</scope>
</reference>
<evidence type="ECO:0000313" key="3">
    <source>
        <dbReference type="WBParaSite" id="PSAMB.scaffold335size56070.g4892.t1"/>
    </source>
</evidence>
<evidence type="ECO:0000313" key="2">
    <source>
        <dbReference type="Proteomes" id="UP000887566"/>
    </source>
</evidence>
<feature type="region of interest" description="Disordered" evidence="1">
    <location>
        <begin position="97"/>
        <end position="123"/>
    </location>
</feature>
<keyword evidence="2" id="KW-1185">Reference proteome</keyword>
<evidence type="ECO:0000256" key="1">
    <source>
        <dbReference type="SAM" id="MobiDB-lite"/>
    </source>
</evidence>
<organism evidence="2 3">
    <name type="scientific">Plectus sambesii</name>
    <dbReference type="NCBI Taxonomy" id="2011161"/>
    <lineage>
        <taxon>Eukaryota</taxon>
        <taxon>Metazoa</taxon>
        <taxon>Ecdysozoa</taxon>
        <taxon>Nematoda</taxon>
        <taxon>Chromadorea</taxon>
        <taxon>Plectida</taxon>
        <taxon>Plectina</taxon>
        <taxon>Plectoidea</taxon>
        <taxon>Plectidae</taxon>
        <taxon>Plectus</taxon>
    </lineage>
</organism>
<proteinExistence type="predicted"/>
<dbReference type="AlphaFoldDB" id="A0A914W6A4"/>
<feature type="compositionally biased region" description="Low complexity" evidence="1">
    <location>
        <begin position="97"/>
        <end position="109"/>
    </location>
</feature>
<protein>
    <submittedName>
        <fullName evidence="3">Uncharacterized protein</fullName>
    </submittedName>
</protein>
<dbReference type="Proteomes" id="UP000887566">
    <property type="component" value="Unplaced"/>
</dbReference>